<dbReference type="EMBL" id="MKIE01000023">
    <property type="protein sequence ID" value="OHW61217.1"/>
    <property type="molecule type" value="Genomic_DNA"/>
</dbReference>
<dbReference type="InterPro" id="IPR013815">
    <property type="entry name" value="ATP_grasp_subdomain_1"/>
</dbReference>
<dbReference type="Proteomes" id="UP000180254">
    <property type="component" value="Unassembled WGS sequence"/>
</dbReference>
<dbReference type="InterPro" id="IPR051549">
    <property type="entry name" value="PEP_Utilizing_Enz"/>
</dbReference>
<proteinExistence type="predicted"/>
<feature type="domain" description="Pyruvate phosphate dikinase AMP/ATP-binding" evidence="2">
    <location>
        <begin position="20"/>
        <end position="301"/>
    </location>
</feature>
<dbReference type="SUPFAM" id="SSF56059">
    <property type="entry name" value="Glutathione synthetase ATP-binding domain-like"/>
    <property type="match status" value="1"/>
</dbReference>
<dbReference type="InterPro" id="IPR008279">
    <property type="entry name" value="PEP-util_enz_mobile_dom"/>
</dbReference>
<dbReference type="Gene3D" id="3.30.470.20">
    <property type="entry name" value="ATP-grasp fold, B domain"/>
    <property type="match status" value="1"/>
</dbReference>
<evidence type="ECO:0000313" key="3">
    <source>
        <dbReference type="EMBL" id="OHW61217.1"/>
    </source>
</evidence>
<dbReference type="Gene3D" id="3.30.1490.20">
    <property type="entry name" value="ATP-grasp fold, A domain"/>
    <property type="match status" value="1"/>
</dbReference>
<feature type="domain" description="PEP-utilising enzyme mobile" evidence="1">
    <location>
        <begin position="646"/>
        <end position="716"/>
    </location>
</feature>
<dbReference type="EC" id="2.7.9.2" evidence="3"/>
<protein>
    <submittedName>
        <fullName evidence="3">Phosphoenolpyruvate synthase</fullName>
        <ecNumber evidence="3">2.7.9.2</ecNumber>
    </submittedName>
</protein>
<dbReference type="GO" id="GO:0005524">
    <property type="term" value="F:ATP binding"/>
    <property type="evidence" value="ECO:0007669"/>
    <property type="project" value="InterPro"/>
</dbReference>
<evidence type="ECO:0000259" key="2">
    <source>
        <dbReference type="Pfam" id="PF01326"/>
    </source>
</evidence>
<keyword evidence="3" id="KW-0808">Transferase</keyword>
<accession>A0A1S1V530</accession>
<keyword evidence="4" id="KW-1185">Reference proteome</keyword>
<dbReference type="STRING" id="39480.EUAN_24190"/>
<dbReference type="OrthoDB" id="9765468at2"/>
<dbReference type="PANTHER" id="PTHR43615:SF1">
    <property type="entry name" value="PPDK_N DOMAIN-CONTAINING PROTEIN"/>
    <property type="match status" value="1"/>
</dbReference>
<gene>
    <name evidence="3" type="primary">ppsA_2</name>
    <name evidence="3" type="ORF">EUAN_24190</name>
</gene>
<dbReference type="Gene3D" id="3.50.30.10">
    <property type="entry name" value="Phosphohistidine domain"/>
    <property type="match status" value="1"/>
</dbReference>
<dbReference type="RefSeq" id="WP_071064806.1">
    <property type="nucleotide sequence ID" value="NZ_MKIE01000023.1"/>
</dbReference>
<dbReference type="Pfam" id="PF01326">
    <property type="entry name" value="PPDK_N"/>
    <property type="match status" value="1"/>
</dbReference>
<evidence type="ECO:0000259" key="1">
    <source>
        <dbReference type="Pfam" id="PF00391"/>
    </source>
</evidence>
<sequence length="727" mass="83237">MEARVKLTVSLDSAYKKAVEVVGGKSRNISLCKNAGYSVPDGFCITTEGYRLFLNSNKLYYLIDKEVTRKSFDDMRWEEIWDSALRIRSAFMKGKIPEELERELDHRLSKWGEDELFSIRSSSVEEDSKTYSYAGIHESFVNVKKKDILEKTKLVWASLWNDRSLLYKKEKELDSSRSSMAILIQKMEKRDISGITFTKDPSQSEDSLVIETVSGALNFLVDNVEMPERVKIDRKTLNIKEHTLRGEKEILSEQTAMDIFEKSIRIESIFGEPVDIEWTGIKDRFTVLQVRPITSIGEDPVSERKWYLKLTPRGDSLIELAERVEKKLIPALEEEAEVFSKVSPDGISEEDLLEELKLRGESYERWAKVYWDEFIPFAHGIRNFGIFYNDLVNPEDTYEFIYLLKSQELLAYRRNKDMKRISESIKSEKNFKEKLNELLDSGVKGEGLIEEIEEIGTPLSEEVLNFLKQNMSVGYEGVSLEERPEIPIRVILRMSEESETDRADIAELDEYADNYFEKATEKAVLEEAKIWLRVGRLSWKLRDDDNILLGKLENQLLIFMKKGLKLLKERGQVKSIPKKLDPKDWGKICRGIYSGEAVELNTSIDEKDRGIDRAEPRQLLGQPSSPGIYTGKARIIKSVDDFADVERGEVLIFDSVQPQMTFIISLAGAIVERRGGMLVHSSIIARELHIPSVNGVTKVTKLIKTGDTVTVNGDLGIVTVGNRLFDI</sequence>
<dbReference type="AlphaFoldDB" id="A0A1S1V530"/>
<evidence type="ECO:0000313" key="4">
    <source>
        <dbReference type="Proteomes" id="UP000180254"/>
    </source>
</evidence>
<organism evidence="3 4">
    <name type="scientific">Andreesenia angusta</name>
    <dbReference type="NCBI Taxonomy" id="39480"/>
    <lineage>
        <taxon>Bacteria</taxon>
        <taxon>Bacillati</taxon>
        <taxon>Bacillota</taxon>
        <taxon>Tissierellia</taxon>
        <taxon>Tissierellales</taxon>
        <taxon>Gottschalkiaceae</taxon>
        <taxon>Andreesenia</taxon>
    </lineage>
</organism>
<dbReference type="Pfam" id="PF00391">
    <property type="entry name" value="PEP-utilizers"/>
    <property type="match status" value="1"/>
</dbReference>
<name>A0A1S1V530_9FIRM</name>
<dbReference type="GO" id="GO:0008986">
    <property type="term" value="F:pyruvate, water dikinase activity"/>
    <property type="evidence" value="ECO:0007669"/>
    <property type="project" value="UniProtKB-EC"/>
</dbReference>
<comment type="caution">
    <text evidence="3">The sequence shown here is derived from an EMBL/GenBank/DDBJ whole genome shotgun (WGS) entry which is preliminary data.</text>
</comment>
<dbReference type="InterPro" id="IPR036637">
    <property type="entry name" value="Phosphohistidine_dom_sf"/>
</dbReference>
<reference evidence="3 4" key="1">
    <citation type="submission" date="2016-09" db="EMBL/GenBank/DDBJ databases">
        <title>Genome sequence of Eubacterium angustum.</title>
        <authorList>
            <person name="Poehlein A."/>
            <person name="Daniel R."/>
        </authorList>
    </citation>
    <scope>NUCLEOTIDE SEQUENCE [LARGE SCALE GENOMIC DNA]</scope>
    <source>
        <strain evidence="3 4">DSM 1989</strain>
    </source>
</reference>
<dbReference type="SUPFAM" id="SSF52009">
    <property type="entry name" value="Phosphohistidine domain"/>
    <property type="match status" value="1"/>
</dbReference>
<keyword evidence="3" id="KW-0670">Pyruvate</keyword>
<dbReference type="PANTHER" id="PTHR43615">
    <property type="entry name" value="PHOSPHOENOLPYRUVATE SYNTHASE-RELATED"/>
    <property type="match status" value="1"/>
</dbReference>
<dbReference type="InterPro" id="IPR002192">
    <property type="entry name" value="PPDK_AMP/ATP-bd"/>
</dbReference>